<name>A0A0D1ZB02_EXOME</name>
<evidence type="ECO:0000313" key="2">
    <source>
        <dbReference type="EMBL" id="KIV91164.1"/>
    </source>
</evidence>
<reference evidence="2 3" key="1">
    <citation type="submission" date="2015-01" db="EMBL/GenBank/DDBJ databases">
        <title>The Genome Sequence of Exophiala mesophila CBS40295.</title>
        <authorList>
            <consortium name="The Broad Institute Genomics Platform"/>
            <person name="Cuomo C."/>
            <person name="de Hoog S."/>
            <person name="Gorbushina A."/>
            <person name="Stielow B."/>
            <person name="Teixiera M."/>
            <person name="Abouelleil A."/>
            <person name="Chapman S.B."/>
            <person name="Priest M."/>
            <person name="Young S.K."/>
            <person name="Wortman J."/>
            <person name="Nusbaum C."/>
            <person name="Birren B."/>
        </authorList>
    </citation>
    <scope>NUCLEOTIDE SEQUENCE [LARGE SCALE GENOMIC DNA]</scope>
    <source>
        <strain evidence="2 3">CBS 40295</strain>
    </source>
</reference>
<keyword evidence="3" id="KW-1185">Reference proteome</keyword>
<sequence length="647" mass="73296">MAASNGSFPNYKDADVSIRIDSVEEYRLHSQVLRFHSSFFANEFEKNPCVPSAKTARGGQTVLAFFEWVPSEDAVNKQSRIDQVGSWDDELGQFVRVDLTSSGKRKNPKSSLPQPAFFPAGNINKTTSPNQLWRWLFGAFYNITPRFDESHLTELVDDCIHLAQYAKLIGSMDHVRNCIDLVLLRQDTKLWNSILKNPTLWIEISERVQSPSIFCEAGSHLVGNWHGMSDQEKSEVNTNIRSVLASKAEELERAKESLELRLLGHYPAFLMREAASRPGRPTYSQDIYMWQSIAFFRQWFAQCISENRTRRAPDGGLAFYTCLSKGGQAYLTHLDFKEFHRHFPMSVKACMVLEANMTLFKDDIKASVGPLMKENTHVKRADKQDITWLTCVDFVKQDLTWHEELTEPNVVTNTPNDDLDRTYRVVEEEMAEEMAQAIRGDKKSIKAHKTPKKPRKNPRVLPPPAEFEPVNDLLEVPVTTPAADVDAANVATSTSARPIDDVEIDNGSPTRPTKKRRLLVKAKRTDTDTMNDKGKESIRGSTKDPIVDSVDGAKDIVKNIVKDEVIDNQVEEDDNSLLFPDTRGLNNGDDGDENSLFFPDTRDLNNSDDGDKESMFFPDTRRLKKGNHSDDSDDDDTDYVDDDMEAD</sequence>
<dbReference type="Proteomes" id="UP000054302">
    <property type="component" value="Unassembled WGS sequence"/>
</dbReference>
<dbReference type="AlphaFoldDB" id="A0A0D1ZB02"/>
<protein>
    <recommendedName>
        <fullName evidence="4">BTB domain-containing protein</fullName>
    </recommendedName>
</protein>
<dbReference type="RefSeq" id="XP_016222738.1">
    <property type="nucleotide sequence ID" value="XM_016370445.1"/>
</dbReference>
<dbReference type="OrthoDB" id="2129688at2759"/>
<gene>
    <name evidence="2" type="ORF">PV10_05734</name>
</gene>
<dbReference type="STRING" id="212818.A0A0D1ZB02"/>
<dbReference type="PANTHER" id="PTHR38119">
    <property type="entry name" value="BTB DOMAIN-CONTAINING PROTEIN-RELATED"/>
    <property type="match status" value="1"/>
</dbReference>
<feature type="region of interest" description="Disordered" evidence="1">
    <location>
        <begin position="577"/>
        <end position="647"/>
    </location>
</feature>
<proteinExistence type="predicted"/>
<accession>A0A0D1ZB02</accession>
<dbReference type="GeneID" id="27323579"/>
<feature type="compositionally biased region" description="Basic residues" evidence="1">
    <location>
        <begin position="445"/>
        <end position="458"/>
    </location>
</feature>
<feature type="compositionally biased region" description="Acidic residues" evidence="1">
    <location>
        <begin position="631"/>
        <end position="647"/>
    </location>
</feature>
<dbReference type="HOGENOM" id="CLU_024519_3_0_1"/>
<evidence type="ECO:0008006" key="4">
    <source>
        <dbReference type="Google" id="ProtNLM"/>
    </source>
</evidence>
<feature type="region of interest" description="Disordered" evidence="1">
    <location>
        <begin position="523"/>
        <end position="546"/>
    </location>
</feature>
<feature type="region of interest" description="Disordered" evidence="1">
    <location>
        <begin position="441"/>
        <end position="467"/>
    </location>
</feature>
<dbReference type="EMBL" id="KN847523">
    <property type="protein sequence ID" value="KIV91164.1"/>
    <property type="molecule type" value="Genomic_DNA"/>
</dbReference>
<evidence type="ECO:0000256" key="1">
    <source>
        <dbReference type="SAM" id="MobiDB-lite"/>
    </source>
</evidence>
<organism evidence="2 3">
    <name type="scientific">Exophiala mesophila</name>
    <name type="common">Black yeast-like fungus</name>
    <dbReference type="NCBI Taxonomy" id="212818"/>
    <lineage>
        <taxon>Eukaryota</taxon>
        <taxon>Fungi</taxon>
        <taxon>Dikarya</taxon>
        <taxon>Ascomycota</taxon>
        <taxon>Pezizomycotina</taxon>
        <taxon>Eurotiomycetes</taxon>
        <taxon>Chaetothyriomycetidae</taxon>
        <taxon>Chaetothyriales</taxon>
        <taxon>Herpotrichiellaceae</taxon>
        <taxon>Exophiala</taxon>
    </lineage>
</organism>
<dbReference type="PANTHER" id="PTHR38119:SF2">
    <property type="entry name" value="TRANSCRIPTION FACTOR DOMAIN-CONTAINING PROTEIN"/>
    <property type="match status" value="1"/>
</dbReference>
<evidence type="ECO:0000313" key="3">
    <source>
        <dbReference type="Proteomes" id="UP000054302"/>
    </source>
</evidence>
<dbReference type="VEuPathDB" id="FungiDB:PV10_05734"/>